<reference evidence="5 6" key="1">
    <citation type="submission" date="2021-07" db="EMBL/GenBank/DDBJ databases">
        <title>Stakelama flava sp. nov., a novel endophytic bacterium isolated from branch of Kandelia candel.</title>
        <authorList>
            <person name="Tuo L."/>
        </authorList>
    </citation>
    <scope>NUCLEOTIDE SEQUENCE [LARGE SCALE GENOMIC DNA]</scope>
    <source>
        <strain evidence="5 6">CBK3Z-3</strain>
    </source>
</reference>
<dbReference type="InterPro" id="IPR001486">
    <property type="entry name" value="Hemoglobin_trunc"/>
</dbReference>
<proteinExistence type="predicted"/>
<accession>A0ABS6XNG6</accession>
<dbReference type="InterPro" id="IPR044203">
    <property type="entry name" value="GlbO/GLB3-like"/>
</dbReference>
<keyword evidence="4" id="KW-0408">Iron</keyword>
<gene>
    <name evidence="5" type="ORF">KY084_12760</name>
</gene>
<organism evidence="5 6">
    <name type="scientific">Stakelama flava</name>
    <dbReference type="NCBI Taxonomy" id="2860338"/>
    <lineage>
        <taxon>Bacteria</taxon>
        <taxon>Pseudomonadati</taxon>
        <taxon>Pseudomonadota</taxon>
        <taxon>Alphaproteobacteria</taxon>
        <taxon>Sphingomonadales</taxon>
        <taxon>Sphingomonadaceae</taxon>
        <taxon>Stakelama</taxon>
    </lineage>
</organism>
<dbReference type="EMBL" id="JAHWZX010000012">
    <property type="protein sequence ID" value="MBW4331742.1"/>
    <property type="molecule type" value="Genomic_DNA"/>
</dbReference>
<evidence type="ECO:0000256" key="4">
    <source>
        <dbReference type="ARBA" id="ARBA00023004"/>
    </source>
</evidence>
<name>A0ABS6XNG6_9SPHN</name>
<comment type="caution">
    <text evidence="5">The sequence shown here is derived from an EMBL/GenBank/DDBJ whole genome shotgun (WGS) entry which is preliminary data.</text>
</comment>
<dbReference type="RefSeq" id="WP_219238854.1">
    <property type="nucleotide sequence ID" value="NZ_JAHWZX010000012.1"/>
</dbReference>
<keyword evidence="1" id="KW-0813">Transport</keyword>
<keyword evidence="6" id="KW-1185">Reference proteome</keyword>
<dbReference type="Proteomes" id="UP001197214">
    <property type="component" value="Unassembled WGS sequence"/>
</dbReference>
<evidence type="ECO:0000313" key="6">
    <source>
        <dbReference type="Proteomes" id="UP001197214"/>
    </source>
</evidence>
<evidence type="ECO:0000256" key="3">
    <source>
        <dbReference type="ARBA" id="ARBA00022723"/>
    </source>
</evidence>
<evidence type="ECO:0000313" key="5">
    <source>
        <dbReference type="EMBL" id="MBW4331742.1"/>
    </source>
</evidence>
<evidence type="ECO:0000256" key="2">
    <source>
        <dbReference type="ARBA" id="ARBA00022617"/>
    </source>
</evidence>
<keyword evidence="2" id="KW-0349">Heme</keyword>
<evidence type="ECO:0000256" key="1">
    <source>
        <dbReference type="ARBA" id="ARBA00022448"/>
    </source>
</evidence>
<dbReference type="Pfam" id="PF01152">
    <property type="entry name" value="Bac_globin"/>
    <property type="match status" value="1"/>
</dbReference>
<keyword evidence="3" id="KW-0479">Metal-binding</keyword>
<dbReference type="PANTHER" id="PTHR47366:SF1">
    <property type="entry name" value="TWO-ON-TWO HEMOGLOBIN-3"/>
    <property type="match status" value="1"/>
</dbReference>
<dbReference type="PANTHER" id="PTHR47366">
    <property type="entry name" value="TWO-ON-TWO HEMOGLOBIN-3"/>
    <property type="match status" value="1"/>
</dbReference>
<protein>
    <submittedName>
        <fullName evidence="5">Globin</fullName>
    </submittedName>
</protein>
<sequence>MSETLFTMVGGADAVRDLSNRFYARIDREPKYRELRALHGRDLAAIADSLSGFLTGWLGGPRDWFESGRGCIFSLHRSIPIDEETAGQWVDAMQRTLAETSGIPDSLSTRMVETLDRMARAMAKASSDPAG</sequence>